<dbReference type="Proteomes" id="UP000286271">
    <property type="component" value="Unassembled WGS sequence"/>
</dbReference>
<dbReference type="InterPro" id="IPR002495">
    <property type="entry name" value="Glyco_trans_8"/>
</dbReference>
<dbReference type="EMBL" id="QSKW01000002">
    <property type="protein sequence ID" value="RHE99994.1"/>
    <property type="molecule type" value="Genomic_DNA"/>
</dbReference>
<evidence type="ECO:0000313" key="1">
    <source>
        <dbReference type="EMBL" id="RHE99994.1"/>
    </source>
</evidence>
<dbReference type="PANTHER" id="PTHR11183">
    <property type="entry name" value="GLYCOGENIN SUBFAMILY MEMBER"/>
    <property type="match status" value="1"/>
</dbReference>
<comment type="caution">
    <text evidence="1">The sequence shown here is derived from an EMBL/GenBank/DDBJ whole genome shotgun (WGS) entry which is preliminary data.</text>
</comment>
<dbReference type="CDD" id="cd04194">
    <property type="entry name" value="GT8_A4GalT_like"/>
    <property type="match status" value="1"/>
</dbReference>
<name>A0A414LYM0_9FIRM</name>
<dbReference type="GO" id="GO:0016757">
    <property type="term" value="F:glycosyltransferase activity"/>
    <property type="evidence" value="ECO:0007669"/>
    <property type="project" value="InterPro"/>
</dbReference>
<dbReference type="InterPro" id="IPR050587">
    <property type="entry name" value="GNT1/Glycosyltrans_8"/>
</dbReference>
<reference evidence="1 2" key="1">
    <citation type="submission" date="2018-08" db="EMBL/GenBank/DDBJ databases">
        <title>A genome reference for cultivated species of the human gut microbiota.</title>
        <authorList>
            <person name="Zou Y."/>
            <person name="Xue W."/>
            <person name="Luo G."/>
        </authorList>
    </citation>
    <scope>NUCLEOTIDE SEQUENCE [LARGE SCALE GENOMIC DNA]</scope>
    <source>
        <strain evidence="1 2">AM27-11</strain>
    </source>
</reference>
<evidence type="ECO:0000313" key="2">
    <source>
        <dbReference type="Proteomes" id="UP000286271"/>
    </source>
</evidence>
<dbReference type="InterPro" id="IPR029044">
    <property type="entry name" value="Nucleotide-diphossugar_trans"/>
</dbReference>
<gene>
    <name evidence="1" type="ORF">DW707_01965</name>
</gene>
<dbReference type="Pfam" id="PF01501">
    <property type="entry name" value="Glyco_transf_8"/>
    <property type="match status" value="1"/>
</dbReference>
<sequence>MEITMKGIEMTTVYNIAVAPNKSYVKYMYVLMESLFETNRDKKICFYILYNELDEKDCSRIEMFVKKNGAECRFIYIDKAVFANFPMEERFSVEAYFRLAVQDVIPTGVDKLLYLDCDMIVINDIEELYQENLEGKYFAACGFSPRCESGGDFNSGMLLFDMKRMREDITLDTYRILTQKMEKDFYLDQALLNEQFAKDGVKYVWKQKYNFTCPFYRKYKKQVQKELPDYSMEDIVIVHFAGPGIRPWQMRMGAKELKRLDQKNLLEVFAASGYLLDELYIGFLERWWKFAEKTPDYEQVLSDMQQKKNEIFTEVLMNVVCSKEYTMGHRLLRIPRKIKGLFR</sequence>
<dbReference type="AlphaFoldDB" id="A0A414LYM0"/>
<accession>A0A414LYM0</accession>
<dbReference type="SUPFAM" id="SSF53448">
    <property type="entry name" value="Nucleotide-diphospho-sugar transferases"/>
    <property type="match status" value="1"/>
</dbReference>
<proteinExistence type="predicted"/>
<keyword evidence="1" id="KW-0808">Transferase</keyword>
<dbReference type="Gene3D" id="3.90.550.10">
    <property type="entry name" value="Spore Coat Polysaccharide Biosynthesis Protein SpsA, Chain A"/>
    <property type="match status" value="1"/>
</dbReference>
<organism evidence="1 2">
    <name type="scientific">Roseburia inulinivorans</name>
    <dbReference type="NCBI Taxonomy" id="360807"/>
    <lineage>
        <taxon>Bacteria</taxon>
        <taxon>Bacillati</taxon>
        <taxon>Bacillota</taxon>
        <taxon>Clostridia</taxon>
        <taxon>Lachnospirales</taxon>
        <taxon>Lachnospiraceae</taxon>
        <taxon>Roseburia</taxon>
    </lineage>
</organism>
<protein>
    <submittedName>
        <fullName evidence="1">Glycosyltransferase family 8 protein</fullName>
    </submittedName>
</protein>